<organism evidence="1">
    <name type="scientific">freshwater metagenome</name>
    <dbReference type="NCBI Taxonomy" id="449393"/>
    <lineage>
        <taxon>unclassified sequences</taxon>
        <taxon>metagenomes</taxon>
        <taxon>ecological metagenomes</taxon>
    </lineage>
</organism>
<protein>
    <submittedName>
        <fullName evidence="1">Unannotated protein</fullName>
    </submittedName>
</protein>
<dbReference type="AlphaFoldDB" id="A0A6J7GCR4"/>
<sequence length="150" mass="15116">MNARKAFGALAVVGLIAGGALSAFSPAHAASAAPSTSANTNYIVNCAGKTVTKPASIVITCADAGVSINKIKWETWDLNAAKGTGTLSWNTCLPKTCVAGVTVKYPVKITLGGVASSPSLSVFSQINVAFPKGGPASLETGSYTLDNAVR</sequence>
<name>A0A6J7GCR4_9ZZZZ</name>
<evidence type="ECO:0000313" key="1">
    <source>
        <dbReference type="EMBL" id="CAB4905977.1"/>
    </source>
</evidence>
<gene>
    <name evidence="1" type="ORF">UFOPK3495_01259</name>
    <name evidence="2" type="ORF">UFOPK4237_00144</name>
</gene>
<evidence type="ECO:0000313" key="2">
    <source>
        <dbReference type="EMBL" id="CAB5034172.1"/>
    </source>
</evidence>
<proteinExistence type="predicted"/>
<reference evidence="1" key="1">
    <citation type="submission" date="2020-05" db="EMBL/GenBank/DDBJ databases">
        <authorList>
            <person name="Chiriac C."/>
            <person name="Salcher M."/>
            <person name="Ghai R."/>
            <person name="Kavagutti S V."/>
        </authorList>
    </citation>
    <scope>NUCLEOTIDE SEQUENCE</scope>
</reference>
<accession>A0A6J7GCR4</accession>
<dbReference type="EMBL" id="CAFBMC010000076">
    <property type="protein sequence ID" value="CAB4905977.1"/>
    <property type="molecule type" value="Genomic_DNA"/>
</dbReference>
<dbReference type="EMBL" id="CAFBPZ010000005">
    <property type="protein sequence ID" value="CAB5034172.1"/>
    <property type="molecule type" value="Genomic_DNA"/>
</dbReference>